<dbReference type="Proteomes" id="UP000582643">
    <property type="component" value="Unassembled WGS sequence"/>
</dbReference>
<accession>A0A7W7XAC3</accession>
<gene>
    <name evidence="1" type="ORF">GGE06_001703</name>
</gene>
<dbReference type="AlphaFoldDB" id="A0A7W7XAC3"/>
<comment type="caution">
    <text evidence="1">The sequence shown here is derived from an EMBL/GenBank/DDBJ whole genome shotgun (WGS) entry which is preliminary data.</text>
</comment>
<organism evidence="1 2">
    <name type="scientific">Streptomyces nymphaeiformis</name>
    <dbReference type="NCBI Taxonomy" id="2663842"/>
    <lineage>
        <taxon>Bacteria</taxon>
        <taxon>Bacillati</taxon>
        <taxon>Actinomycetota</taxon>
        <taxon>Actinomycetes</taxon>
        <taxon>Kitasatosporales</taxon>
        <taxon>Streptomycetaceae</taxon>
        <taxon>Streptomyces</taxon>
    </lineage>
</organism>
<proteinExistence type="predicted"/>
<reference evidence="1 2" key="1">
    <citation type="submission" date="2020-08" db="EMBL/GenBank/DDBJ databases">
        <title>Genomic Encyclopedia of Type Strains, Phase III (KMG-III): the genomes of soil and plant-associated and newly described type strains.</title>
        <authorList>
            <person name="Whitman W."/>
        </authorList>
    </citation>
    <scope>NUCLEOTIDE SEQUENCE [LARGE SCALE GENOMIC DNA]</scope>
    <source>
        <strain evidence="1 2">SFB5A</strain>
    </source>
</reference>
<dbReference type="EMBL" id="JACHJY010000002">
    <property type="protein sequence ID" value="MBB4980795.1"/>
    <property type="molecule type" value="Genomic_DNA"/>
</dbReference>
<name>A0A7W7XAC3_9ACTN</name>
<keyword evidence="2" id="KW-1185">Reference proteome</keyword>
<sequence>MIANYPTLTGSRLTWVNALPWALPAAAAVGAIAAGSRSVGAASAVDRAETAPTRTT</sequence>
<evidence type="ECO:0000313" key="2">
    <source>
        <dbReference type="Proteomes" id="UP000582643"/>
    </source>
</evidence>
<dbReference type="RefSeq" id="WP_181924405.1">
    <property type="nucleotide sequence ID" value="NZ_JACHJY010000002.1"/>
</dbReference>
<evidence type="ECO:0000313" key="1">
    <source>
        <dbReference type="EMBL" id="MBB4980795.1"/>
    </source>
</evidence>
<protein>
    <submittedName>
        <fullName evidence="1">Uncharacterized protein</fullName>
    </submittedName>
</protein>